<dbReference type="EMBL" id="QNRO01000001">
    <property type="protein sequence ID" value="RBP33790.1"/>
    <property type="molecule type" value="Genomic_DNA"/>
</dbReference>
<name>A0A366GYX9_9GAMM</name>
<protein>
    <submittedName>
        <fullName evidence="2">Uncharacterized protein</fullName>
    </submittedName>
</protein>
<dbReference type="Proteomes" id="UP000252995">
    <property type="component" value="Unassembled WGS sequence"/>
</dbReference>
<feature type="compositionally biased region" description="Polar residues" evidence="1">
    <location>
        <begin position="113"/>
        <end position="130"/>
    </location>
</feature>
<sequence length="321" mass="35003">MKTLSSKGLTEKDLLVLKSLVDLMMSRTSDTWEYAESDNCDAIIIDTDNLKNSAAIIDEIEAQHAVAIEYSAGASAGKTRFRIKKPLRAADLIAVFNSVEAGLAPKNDAKPSAANNETPAQAGISSSRDSGTLDLLNGPESRFLRVTANNCECIIDLANDRYKVTGDAALDELLRSSEKSITLSATSGFQESFEPSWQDAPSLKWKLGIFLSEGELIKTLHSKSRFKLLRWPPSDIPRTMPTAMALSALLSRKSGATIEEALSETNVSSEEAIGFVNGAYLSGVLSVRAFNLDNHGQQPIKTEHTKGLFDKIRDRLKRKPK</sequence>
<evidence type="ECO:0000313" key="3">
    <source>
        <dbReference type="Proteomes" id="UP000252995"/>
    </source>
</evidence>
<evidence type="ECO:0000256" key="1">
    <source>
        <dbReference type="SAM" id="MobiDB-lite"/>
    </source>
</evidence>
<evidence type="ECO:0000313" key="2">
    <source>
        <dbReference type="EMBL" id="RBP33790.1"/>
    </source>
</evidence>
<comment type="caution">
    <text evidence="2">The sequence shown here is derived from an EMBL/GenBank/DDBJ whole genome shotgun (WGS) entry which is preliminary data.</text>
</comment>
<feature type="region of interest" description="Disordered" evidence="1">
    <location>
        <begin position="106"/>
        <end position="131"/>
    </location>
</feature>
<organism evidence="2 3">
    <name type="scientific">Marinobacter pelagius</name>
    <dbReference type="NCBI Taxonomy" id="379482"/>
    <lineage>
        <taxon>Bacteria</taxon>
        <taxon>Pseudomonadati</taxon>
        <taxon>Pseudomonadota</taxon>
        <taxon>Gammaproteobacteria</taxon>
        <taxon>Pseudomonadales</taxon>
        <taxon>Marinobacteraceae</taxon>
        <taxon>Marinobacter</taxon>
    </lineage>
</organism>
<dbReference type="RefSeq" id="WP_113860975.1">
    <property type="nucleotide sequence ID" value="NZ_QNRO01000001.1"/>
</dbReference>
<gene>
    <name evidence="2" type="ORF">DET50_101132</name>
</gene>
<dbReference type="OrthoDB" id="6362558at2"/>
<reference evidence="2 3" key="1">
    <citation type="submission" date="2018-06" db="EMBL/GenBank/DDBJ databases">
        <title>Freshwater and sediment microbial communities from various areas in North America, analyzing microbe dynamics in response to fracking.</title>
        <authorList>
            <person name="Lamendella R."/>
        </authorList>
    </citation>
    <scope>NUCLEOTIDE SEQUENCE [LARGE SCALE GENOMIC DNA]</scope>
    <source>
        <strain evidence="2 3">114J</strain>
    </source>
</reference>
<dbReference type="AlphaFoldDB" id="A0A366GYX9"/>
<proteinExistence type="predicted"/>
<accession>A0A366GYX9</accession>